<accession>A0A1H6N980</accession>
<evidence type="ECO:0000256" key="2">
    <source>
        <dbReference type="PROSITE-ProRule" id="PRU00169"/>
    </source>
</evidence>
<dbReference type="Pfam" id="PF11849">
    <property type="entry name" value="DUF3369"/>
    <property type="match status" value="1"/>
</dbReference>
<evidence type="ECO:0000313" key="6">
    <source>
        <dbReference type="Proteomes" id="UP000199371"/>
    </source>
</evidence>
<dbReference type="InterPro" id="IPR011006">
    <property type="entry name" value="CheY-like_superfamily"/>
</dbReference>
<dbReference type="OrthoDB" id="9802066at2"/>
<feature type="domain" description="HD-GYP" evidence="4">
    <location>
        <begin position="319"/>
        <end position="516"/>
    </location>
</feature>
<dbReference type="Gene3D" id="3.40.50.2300">
    <property type="match status" value="1"/>
</dbReference>
<dbReference type="Pfam" id="PF13487">
    <property type="entry name" value="HD_5"/>
    <property type="match status" value="1"/>
</dbReference>
<evidence type="ECO:0000313" key="5">
    <source>
        <dbReference type="EMBL" id="SEI07002.1"/>
    </source>
</evidence>
<dbReference type="CDD" id="cd00156">
    <property type="entry name" value="REC"/>
    <property type="match status" value="1"/>
</dbReference>
<evidence type="ECO:0000256" key="1">
    <source>
        <dbReference type="ARBA" id="ARBA00022801"/>
    </source>
</evidence>
<reference evidence="6" key="1">
    <citation type="submission" date="2016-10" db="EMBL/GenBank/DDBJ databases">
        <authorList>
            <person name="Varghese N."/>
            <person name="Submissions S."/>
        </authorList>
    </citation>
    <scope>NUCLEOTIDE SEQUENCE [LARGE SCALE GENOMIC DNA]</scope>
    <source>
        <strain evidence="6">DSM 17616</strain>
    </source>
</reference>
<dbReference type="FunFam" id="1.10.3210.10:FF:000018">
    <property type="entry name" value="Two-component system response regulator"/>
    <property type="match status" value="1"/>
</dbReference>
<dbReference type="Pfam" id="PF00072">
    <property type="entry name" value="Response_reg"/>
    <property type="match status" value="1"/>
</dbReference>
<name>A0A1H6N980_9GAMM</name>
<dbReference type="InterPro" id="IPR021800">
    <property type="entry name" value="DUF3369"/>
</dbReference>
<dbReference type="InterPro" id="IPR037522">
    <property type="entry name" value="HD_GYP_dom"/>
</dbReference>
<dbReference type="InterPro" id="IPR052020">
    <property type="entry name" value="Cyclic_di-GMP/3'3'-cGAMP_PDE"/>
</dbReference>
<dbReference type="RefSeq" id="WP_092795723.1">
    <property type="nucleotide sequence ID" value="NZ_FNXF01000015.1"/>
</dbReference>
<dbReference type="CDD" id="cd00077">
    <property type="entry name" value="HDc"/>
    <property type="match status" value="1"/>
</dbReference>
<evidence type="ECO:0000259" key="4">
    <source>
        <dbReference type="PROSITE" id="PS51832"/>
    </source>
</evidence>
<gene>
    <name evidence="5" type="ORF">SAMN05660691_03331</name>
</gene>
<dbReference type="SUPFAM" id="SSF109604">
    <property type="entry name" value="HD-domain/PDEase-like"/>
    <property type="match status" value="1"/>
</dbReference>
<dbReference type="PROSITE" id="PS51832">
    <property type="entry name" value="HD_GYP"/>
    <property type="match status" value="1"/>
</dbReference>
<dbReference type="STRING" id="173990.SAMN05660691_03331"/>
<dbReference type="Gene3D" id="1.10.3210.10">
    <property type="entry name" value="Hypothetical protein af1432"/>
    <property type="match status" value="1"/>
</dbReference>
<dbReference type="GO" id="GO:0000160">
    <property type="term" value="P:phosphorelay signal transduction system"/>
    <property type="evidence" value="ECO:0007669"/>
    <property type="project" value="InterPro"/>
</dbReference>
<dbReference type="PANTHER" id="PTHR45228:SF9">
    <property type="entry name" value="3'3'-CGAMP-SPECIFIC PHOSPHODIESTERASE 2"/>
    <property type="match status" value="1"/>
</dbReference>
<evidence type="ECO:0000259" key="3">
    <source>
        <dbReference type="PROSITE" id="PS50110"/>
    </source>
</evidence>
<dbReference type="SUPFAM" id="SSF52172">
    <property type="entry name" value="CheY-like"/>
    <property type="match status" value="1"/>
</dbReference>
<dbReference type="PANTHER" id="PTHR45228">
    <property type="entry name" value="CYCLIC DI-GMP PHOSPHODIESTERASE TM_0186-RELATED"/>
    <property type="match status" value="1"/>
</dbReference>
<dbReference type="EMBL" id="FNXF01000015">
    <property type="protein sequence ID" value="SEI07002.1"/>
    <property type="molecule type" value="Genomic_DNA"/>
</dbReference>
<dbReference type="PROSITE" id="PS50110">
    <property type="entry name" value="RESPONSE_REGULATORY"/>
    <property type="match status" value="1"/>
</dbReference>
<dbReference type="SMART" id="SM00448">
    <property type="entry name" value="REC"/>
    <property type="match status" value="1"/>
</dbReference>
<protein>
    <submittedName>
        <fullName evidence="5">Response regulator receiver domain-containing protein</fullName>
    </submittedName>
</protein>
<keyword evidence="6" id="KW-1185">Reference proteome</keyword>
<sequence length="519" mass="58107">MSDDFLFAEEPEPIIAVLNGSWKVLIVDDEPEVHAVTKLALSDFTFQSKNLSFLSAYSGSEAKALIKQHPDTAIILLDVVMETDDAGLLVARYIREELHNEHVRIILRTGQPGQAPERQVIINYDINDYKSKTELTAQKLFTVIMSSLRSYRDIMSLEQSRQGLEKIINASADLFSSHSMEQFIDGVLQQLTSILGCNEDALLVSSSLVAGNVAGEITDPHNLVVFAGQGEFESKEGKPVQEVLAPELMEAFDTALKSRGIVYRDNYLVAYCTSKFTHGSLLYISGLPGIITENQKKLIELFSQNVQIAYENVQLQHEIEDTQREIVYRLSEAVEHRSIETGNHVKRVAFICYDLAKAYGLPEEEAERLMFAAPLHDVGKVGIPDGILNKPAKLQGQEWEVMKTHTSIGYEILKNSKRSIIQAGAVIAQDHHEKWDGTGYPAGKKGEDIHIYGRIAALADVYDALRHRRCYKSAWPLDQVMATIEAEAGKQFDPKLVEIFKSRVDKLEAILQKYPDSNE</sequence>
<dbReference type="AlphaFoldDB" id="A0A1H6N980"/>
<dbReference type="SMART" id="SM00471">
    <property type="entry name" value="HDc"/>
    <property type="match status" value="1"/>
</dbReference>
<feature type="modified residue" description="4-aspartylphosphate" evidence="2">
    <location>
        <position position="78"/>
    </location>
</feature>
<dbReference type="GO" id="GO:0004112">
    <property type="term" value="F:cyclic-nucleotide phosphodiesterase activity"/>
    <property type="evidence" value="ECO:0007669"/>
    <property type="project" value="UniProtKB-ARBA"/>
</dbReference>
<feature type="domain" description="Response regulatory" evidence="3">
    <location>
        <begin position="23"/>
        <end position="147"/>
    </location>
</feature>
<keyword evidence="1" id="KW-0378">Hydrolase</keyword>
<proteinExistence type="predicted"/>
<organism evidence="5 6">
    <name type="scientific">Rheinheimera pacifica</name>
    <dbReference type="NCBI Taxonomy" id="173990"/>
    <lineage>
        <taxon>Bacteria</taxon>
        <taxon>Pseudomonadati</taxon>
        <taxon>Pseudomonadota</taxon>
        <taxon>Gammaproteobacteria</taxon>
        <taxon>Chromatiales</taxon>
        <taxon>Chromatiaceae</taxon>
        <taxon>Rheinheimera</taxon>
    </lineage>
</organism>
<dbReference type="InterPro" id="IPR003607">
    <property type="entry name" value="HD/PDEase_dom"/>
</dbReference>
<dbReference type="GO" id="GO:0009214">
    <property type="term" value="P:cyclic nucleotide catabolic process"/>
    <property type="evidence" value="ECO:0007669"/>
    <property type="project" value="UniProtKB-ARBA"/>
</dbReference>
<dbReference type="InterPro" id="IPR001789">
    <property type="entry name" value="Sig_transdc_resp-reg_receiver"/>
</dbReference>
<dbReference type="Proteomes" id="UP000199371">
    <property type="component" value="Unassembled WGS sequence"/>
</dbReference>
<keyword evidence="2" id="KW-0597">Phosphoprotein</keyword>